<keyword evidence="1" id="KW-0472">Membrane</keyword>
<feature type="transmembrane region" description="Helical" evidence="1">
    <location>
        <begin position="46"/>
        <end position="64"/>
    </location>
</feature>
<evidence type="ECO:0000313" key="2">
    <source>
        <dbReference type="EMBL" id="MDV6373606.1"/>
    </source>
</evidence>
<keyword evidence="1" id="KW-0812">Transmembrane</keyword>
<evidence type="ECO:0000256" key="1">
    <source>
        <dbReference type="SAM" id="Phobius"/>
    </source>
</evidence>
<keyword evidence="3" id="KW-1185">Reference proteome</keyword>
<comment type="caution">
    <text evidence="2">The sequence shown here is derived from an EMBL/GenBank/DDBJ whole genome shotgun (WGS) entry which is preliminary data.</text>
</comment>
<accession>A0ABU4DME5</accession>
<dbReference type="Proteomes" id="UP001276150">
    <property type="component" value="Unassembled WGS sequence"/>
</dbReference>
<reference evidence="2 3" key="1">
    <citation type="submission" date="2022-11" db="EMBL/GenBank/DDBJ databases">
        <title>Deinococcus ZS9-10, Low Temperature and Draught-tolerating, UV-resistant Bacteria from Continental Antarctica.</title>
        <authorList>
            <person name="Cheng L."/>
        </authorList>
    </citation>
    <scope>NUCLEOTIDE SEQUENCE [LARGE SCALE GENOMIC DNA]</scope>
    <source>
        <strain evidence="2 3">ZS9-10</strain>
    </source>
</reference>
<keyword evidence="1" id="KW-1133">Transmembrane helix</keyword>
<proteinExistence type="predicted"/>
<gene>
    <name evidence="2" type="ORF">ORD21_03215</name>
</gene>
<evidence type="ECO:0008006" key="4">
    <source>
        <dbReference type="Google" id="ProtNLM"/>
    </source>
</evidence>
<dbReference type="EMBL" id="JAPMIV010000003">
    <property type="protein sequence ID" value="MDV6373606.1"/>
    <property type="molecule type" value="Genomic_DNA"/>
</dbReference>
<sequence length="70" mass="7671">MTGKAPEERTLARPFGQKLKTLLTNALFISDSTLFISNAAVGHGLAMTFLLLLPFLPTAILAWTEPDIRE</sequence>
<organism evidence="2 3">
    <name type="scientific">Deinococcus arenicola</name>
    <dbReference type="NCBI Taxonomy" id="2994950"/>
    <lineage>
        <taxon>Bacteria</taxon>
        <taxon>Thermotogati</taxon>
        <taxon>Deinococcota</taxon>
        <taxon>Deinococci</taxon>
        <taxon>Deinococcales</taxon>
        <taxon>Deinococcaceae</taxon>
        <taxon>Deinococcus</taxon>
    </lineage>
</organism>
<name>A0ABU4DME5_9DEIO</name>
<dbReference type="RefSeq" id="WP_317638915.1">
    <property type="nucleotide sequence ID" value="NZ_JAPMIV010000003.1"/>
</dbReference>
<protein>
    <recommendedName>
        <fullName evidence="4">MFS transporter</fullName>
    </recommendedName>
</protein>
<evidence type="ECO:0000313" key="3">
    <source>
        <dbReference type="Proteomes" id="UP001276150"/>
    </source>
</evidence>